<keyword evidence="3" id="KW-0808">Transferase</keyword>
<feature type="domain" description="Protein kinase" evidence="11">
    <location>
        <begin position="10"/>
        <end position="276"/>
    </location>
</feature>
<dbReference type="SMART" id="SM00220">
    <property type="entry name" value="S_TKc"/>
    <property type="match status" value="1"/>
</dbReference>
<dbReference type="AlphaFoldDB" id="G7GMH7"/>
<dbReference type="Gene3D" id="2.130.10.30">
    <property type="entry name" value="Regulator of chromosome condensation 1/beta-lactamase-inhibitor protein II"/>
    <property type="match status" value="2"/>
</dbReference>
<evidence type="ECO:0000256" key="6">
    <source>
        <dbReference type="ARBA" id="ARBA00022840"/>
    </source>
</evidence>
<protein>
    <recommendedName>
        <fullName evidence="1">non-specific serine/threonine protein kinase</fullName>
        <ecNumber evidence="1">2.7.11.1</ecNumber>
    </recommendedName>
</protein>
<keyword evidence="2 12" id="KW-0723">Serine/threonine-protein kinase</keyword>
<feature type="region of interest" description="Disordered" evidence="9">
    <location>
        <begin position="319"/>
        <end position="343"/>
    </location>
</feature>
<accession>G7GMH7</accession>
<dbReference type="PANTHER" id="PTHR43289:SF6">
    <property type="entry name" value="SERINE_THREONINE-PROTEIN KINASE NEKL-3"/>
    <property type="match status" value="1"/>
</dbReference>
<dbReference type="SUPFAM" id="SSF56112">
    <property type="entry name" value="Protein kinase-like (PK-like)"/>
    <property type="match status" value="1"/>
</dbReference>
<dbReference type="CDD" id="cd14014">
    <property type="entry name" value="STKc_PknB_like"/>
    <property type="match status" value="1"/>
</dbReference>
<dbReference type="Proteomes" id="UP000006023">
    <property type="component" value="Unassembled WGS sequence"/>
</dbReference>
<keyword evidence="13" id="KW-1185">Reference proteome</keyword>
<keyword evidence="10" id="KW-0812">Transmembrane</keyword>
<dbReference type="PANTHER" id="PTHR43289">
    <property type="entry name" value="MITOGEN-ACTIVATED PROTEIN KINASE KINASE KINASE 20-RELATED"/>
    <property type="match status" value="1"/>
</dbReference>
<evidence type="ECO:0000256" key="9">
    <source>
        <dbReference type="SAM" id="MobiDB-lite"/>
    </source>
</evidence>
<proteinExistence type="predicted"/>
<dbReference type="PRINTS" id="PR00633">
    <property type="entry name" value="RCCNDNSATION"/>
</dbReference>
<comment type="catalytic activity">
    <reaction evidence="7">
        <text>L-threonyl-[protein] + ATP = O-phospho-L-threonyl-[protein] + ADP + H(+)</text>
        <dbReference type="Rhea" id="RHEA:46608"/>
        <dbReference type="Rhea" id="RHEA-COMP:11060"/>
        <dbReference type="Rhea" id="RHEA-COMP:11605"/>
        <dbReference type="ChEBI" id="CHEBI:15378"/>
        <dbReference type="ChEBI" id="CHEBI:30013"/>
        <dbReference type="ChEBI" id="CHEBI:30616"/>
        <dbReference type="ChEBI" id="CHEBI:61977"/>
        <dbReference type="ChEBI" id="CHEBI:456216"/>
        <dbReference type="EC" id="2.7.11.1"/>
    </reaction>
</comment>
<feature type="transmembrane region" description="Helical" evidence="10">
    <location>
        <begin position="357"/>
        <end position="378"/>
    </location>
</feature>
<dbReference type="Gene3D" id="1.10.510.10">
    <property type="entry name" value="Transferase(Phosphotransferase) domain 1"/>
    <property type="match status" value="1"/>
</dbReference>
<dbReference type="InterPro" id="IPR009091">
    <property type="entry name" value="RCC1/BLIP-II"/>
</dbReference>
<evidence type="ECO:0000256" key="4">
    <source>
        <dbReference type="ARBA" id="ARBA00022741"/>
    </source>
</evidence>
<evidence type="ECO:0000256" key="7">
    <source>
        <dbReference type="ARBA" id="ARBA00047899"/>
    </source>
</evidence>
<keyword evidence="5 12" id="KW-0418">Kinase</keyword>
<evidence type="ECO:0000256" key="3">
    <source>
        <dbReference type="ARBA" id="ARBA00022679"/>
    </source>
</evidence>
<dbReference type="PROSITE" id="PS50012">
    <property type="entry name" value="RCC1_3"/>
    <property type="match status" value="4"/>
</dbReference>
<sequence length="735" mass="74570">MNAGDAFAGYRIVRKLGVGGMGEVYLAVHPRLPRHDALKVLTSAVQDDPSFRVRFDREAEIAATLFHPHIVPLYDRGEADGRLWISMAYVEGADAAVRAAGYPGKKLPTQLAADIVTAVGSALDYAHERGLLHRDVKPGNILLTDSTPPRIYLSDFGIAKAQDSQTGVTVTGAFVGSLPYVAPEQIRADTHTTGALDQYQLACTAFELLVGEPPYAGPGMAAVLNQHLHAPPPSPRLRRPELPDAVDAVFTRAMSKDPAARYPTCAAFASALAAALRPGAPTGPVVDTSETVPLAGADQTRHAAPPSTERLTPTVRQTRQFVPPDPPPSAPTVRVNSAGHPPGPVDRVTSGGGARRGVLIAVGVVAVAALVAVIALMMGGNDDSADRDPVAGGGRAGTPSAGPTSRTPAAGIADATSVAAGTRGACAVGGGSVFCWGENTSGQLGDGTTTDRAEPVRVKDLTGVTAVTTDSGTTCAISDGTVFCWGANSSGQLGNGSADDSLTPVRVPGLSGVTAISTHSGTTCAVAGGTAHCWGFNDSGQVGDGTTDNRSRPTRVPGLSNVTAISTSHGTSCAVAAKAARCWGLNEAGQHGDGSTDEKVTLSRVAGLKNVTAIDVGYNAVCAIAGGAPFCWGQNDAGQLGDGTTESRSTPVRVGGIDSAESVVAGVAQACVVADGTGFCWGDNGFGQLGDNTTESRSTPVRVVDLSGVSAIGAGEDTACAVSGGKVYCWGEVAT</sequence>
<keyword evidence="10" id="KW-1133">Transmembrane helix</keyword>
<evidence type="ECO:0000259" key="11">
    <source>
        <dbReference type="PROSITE" id="PS50011"/>
    </source>
</evidence>
<evidence type="ECO:0000256" key="2">
    <source>
        <dbReference type="ARBA" id="ARBA00022527"/>
    </source>
</evidence>
<dbReference type="FunFam" id="3.30.200.20:FF:000035">
    <property type="entry name" value="Serine/threonine protein kinase Stk1"/>
    <property type="match status" value="1"/>
</dbReference>
<keyword evidence="10" id="KW-0472">Membrane</keyword>
<dbReference type="PROSITE" id="PS50011">
    <property type="entry name" value="PROTEIN_KINASE_DOM"/>
    <property type="match status" value="1"/>
</dbReference>
<evidence type="ECO:0000256" key="5">
    <source>
        <dbReference type="ARBA" id="ARBA00022777"/>
    </source>
</evidence>
<dbReference type="eggNOG" id="COG5184">
    <property type="taxonomic scope" value="Bacteria"/>
</dbReference>
<gene>
    <name evidence="12" type="ORF">GOAMR_22_00010</name>
</gene>
<dbReference type="EMBL" id="BAED01000022">
    <property type="protein sequence ID" value="GAB04802.1"/>
    <property type="molecule type" value="Genomic_DNA"/>
</dbReference>
<dbReference type="Pfam" id="PF00415">
    <property type="entry name" value="RCC1"/>
    <property type="match status" value="5"/>
</dbReference>
<comment type="catalytic activity">
    <reaction evidence="8">
        <text>L-seryl-[protein] + ATP = O-phospho-L-seryl-[protein] + ADP + H(+)</text>
        <dbReference type="Rhea" id="RHEA:17989"/>
        <dbReference type="Rhea" id="RHEA-COMP:9863"/>
        <dbReference type="Rhea" id="RHEA-COMP:11604"/>
        <dbReference type="ChEBI" id="CHEBI:15378"/>
        <dbReference type="ChEBI" id="CHEBI:29999"/>
        <dbReference type="ChEBI" id="CHEBI:30616"/>
        <dbReference type="ChEBI" id="CHEBI:83421"/>
        <dbReference type="ChEBI" id="CHEBI:456216"/>
        <dbReference type="EC" id="2.7.11.1"/>
    </reaction>
</comment>
<dbReference type="InterPro" id="IPR000408">
    <property type="entry name" value="Reg_chr_condens"/>
</dbReference>
<dbReference type="PROSITE" id="PS00108">
    <property type="entry name" value="PROTEIN_KINASE_ST"/>
    <property type="match status" value="1"/>
</dbReference>
<evidence type="ECO:0000256" key="8">
    <source>
        <dbReference type="ARBA" id="ARBA00048679"/>
    </source>
</evidence>
<dbReference type="STRING" id="1075090.GOAMR_22_00010"/>
<dbReference type="Gene3D" id="3.30.200.20">
    <property type="entry name" value="Phosphorylase Kinase, domain 1"/>
    <property type="match status" value="1"/>
</dbReference>
<dbReference type="eggNOG" id="COG0515">
    <property type="taxonomic scope" value="Bacteria"/>
</dbReference>
<keyword evidence="4" id="KW-0547">Nucleotide-binding</keyword>
<dbReference type="InterPro" id="IPR008271">
    <property type="entry name" value="Ser/Thr_kinase_AS"/>
</dbReference>
<feature type="region of interest" description="Disordered" evidence="9">
    <location>
        <begin position="386"/>
        <end position="410"/>
    </location>
</feature>
<keyword evidence="6" id="KW-0067">ATP-binding</keyword>
<dbReference type="EC" id="2.7.11.1" evidence="1"/>
<name>G7GMH7_9ACTN</name>
<dbReference type="InterPro" id="IPR011009">
    <property type="entry name" value="Kinase-like_dom_sf"/>
</dbReference>
<evidence type="ECO:0000256" key="10">
    <source>
        <dbReference type="SAM" id="Phobius"/>
    </source>
</evidence>
<reference evidence="12 13" key="1">
    <citation type="submission" date="2011-11" db="EMBL/GenBank/DDBJ databases">
        <title>Whole genome shotgun sequence of Gordonia amarae NBRC 15530.</title>
        <authorList>
            <person name="Takarada H."/>
            <person name="Hosoyama A."/>
            <person name="Tsuchikane K."/>
            <person name="Katsumata H."/>
            <person name="Yamazaki S."/>
            <person name="Fujita N."/>
        </authorList>
    </citation>
    <scope>NUCLEOTIDE SEQUENCE [LARGE SCALE GENOMIC DNA]</scope>
    <source>
        <strain evidence="12 13">NBRC 15530</strain>
    </source>
</reference>
<evidence type="ECO:0000256" key="1">
    <source>
        <dbReference type="ARBA" id="ARBA00012513"/>
    </source>
</evidence>
<evidence type="ECO:0000313" key="13">
    <source>
        <dbReference type="Proteomes" id="UP000006023"/>
    </source>
</evidence>
<dbReference type="SUPFAM" id="SSF50985">
    <property type="entry name" value="RCC1/BLIP-II"/>
    <property type="match status" value="1"/>
</dbReference>
<dbReference type="Pfam" id="PF00069">
    <property type="entry name" value="Pkinase"/>
    <property type="match status" value="1"/>
</dbReference>
<evidence type="ECO:0000313" key="12">
    <source>
        <dbReference type="EMBL" id="GAB04802.1"/>
    </source>
</evidence>
<dbReference type="GO" id="GO:0004674">
    <property type="term" value="F:protein serine/threonine kinase activity"/>
    <property type="evidence" value="ECO:0007669"/>
    <property type="project" value="UniProtKB-KW"/>
</dbReference>
<comment type="caution">
    <text evidence="12">The sequence shown here is derived from an EMBL/GenBank/DDBJ whole genome shotgun (WGS) entry which is preliminary data.</text>
</comment>
<organism evidence="12 13">
    <name type="scientific">Gordonia amarae NBRC 15530</name>
    <dbReference type="NCBI Taxonomy" id="1075090"/>
    <lineage>
        <taxon>Bacteria</taxon>
        <taxon>Bacillati</taxon>
        <taxon>Actinomycetota</taxon>
        <taxon>Actinomycetes</taxon>
        <taxon>Mycobacteriales</taxon>
        <taxon>Gordoniaceae</taxon>
        <taxon>Gordonia</taxon>
    </lineage>
</organism>
<dbReference type="GO" id="GO:0005524">
    <property type="term" value="F:ATP binding"/>
    <property type="evidence" value="ECO:0007669"/>
    <property type="project" value="UniProtKB-KW"/>
</dbReference>
<dbReference type="InterPro" id="IPR000719">
    <property type="entry name" value="Prot_kinase_dom"/>
</dbReference>